<dbReference type="InterPro" id="IPR036291">
    <property type="entry name" value="NAD(P)-bd_dom_sf"/>
</dbReference>
<dbReference type="PANTHER" id="PTHR43580:SF2">
    <property type="entry name" value="CYTOKINE-LIKE NUCLEAR FACTOR N-PAC"/>
    <property type="match status" value="1"/>
</dbReference>
<keyword evidence="3" id="KW-0520">NAD</keyword>
<dbReference type="InterPro" id="IPR006115">
    <property type="entry name" value="6PGDH_NADP-bd"/>
</dbReference>
<evidence type="ECO:0000313" key="7">
    <source>
        <dbReference type="EMBL" id="ALC84342.1"/>
    </source>
</evidence>
<evidence type="ECO:0000259" key="5">
    <source>
        <dbReference type="Pfam" id="PF03446"/>
    </source>
</evidence>
<reference evidence="8" key="1">
    <citation type="submission" date="2015-08" db="EMBL/GenBank/DDBJ databases">
        <title>Genome sequencing project for genomic taxonomy and phylogenomics of Bacillus-like bacteria.</title>
        <authorList>
            <person name="Liu B."/>
            <person name="Wang J."/>
            <person name="Zhu Y."/>
            <person name="Liu G."/>
            <person name="Chen Q."/>
            <person name="Chen Z."/>
            <person name="Lan J."/>
            <person name="Che J."/>
            <person name="Ge C."/>
            <person name="Shi H."/>
            <person name="Pan Z."/>
            <person name="Liu X."/>
        </authorList>
    </citation>
    <scope>NUCLEOTIDE SEQUENCE [LARGE SCALE GENOMIC DNA]</scope>
    <source>
        <strain evidence="8">FJAT-4402</strain>
    </source>
</reference>
<dbReference type="GO" id="GO:0016491">
    <property type="term" value="F:oxidoreductase activity"/>
    <property type="evidence" value="ECO:0007669"/>
    <property type="project" value="UniProtKB-KW"/>
</dbReference>
<name>A0A0M3RB60_9BACI</name>
<dbReference type="OrthoDB" id="9786703at2"/>
<reference evidence="7 8" key="2">
    <citation type="journal article" date="2016" name="Int. J. Syst. Evol. Microbiol.">
        <title>Bacillus gobiensis sp. nov., isolated from a soil sample.</title>
        <authorList>
            <person name="Liu B."/>
            <person name="Liu G.H."/>
            <person name="Cetin S."/>
            <person name="Schumann P."/>
            <person name="Pan Z.Z."/>
            <person name="Chen Q.Q."/>
        </authorList>
    </citation>
    <scope>NUCLEOTIDE SEQUENCE [LARGE SCALE GENOMIC DNA]</scope>
    <source>
        <strain evidence="7 8">FJAT-4402</strain>
    </source>
</reference>
<dbReference type="InterPro" id="IPR015815">
    <property type="entry name" value="HIBADH-related"/>
</dbReference>
<evidence type="ECO:0000259" key="6">
    <source>
        <dbReference type="Pfam" id="PF14833"/>
    </source>
</evidence>
<dbReference type="InterPro" id="IPR051265">
    <property type="entry name" value="HIBADH-related_NP60_sf"/>
</dbReference>
<dbReference type="InterPro" id="IPR013328">
    <property type="entry name" value="6PGD_dom2"/>
</dbReference>
<dbReference type="Proteomes" id="UP000067625">
    <property type="component" value="Chromosome"/>
</dbReference>
<dbReference type="Pfam" id="PF03446">
    <property type="entry name" value="NAD_binding_2"/>
    <property type="match status" value="1"/>
</dbReference>
<dbReference type="SUPFAM" id="SSF51735">
    <property type="entry name" value="NAD(P)-binding Rossmann-fold domains"/>
    <property type="match status" value="1"/>
</dbReference>
<dbReference type="STRING" id="1441095.AM592_20280"/>
<gene>
    <name evidence="7" type="ORF">AM592_20280</name>
</gene>
<accession>A0A0M3RB60</accession>
<dbReference type="Gene3D" id="1.10.1040.10">
    <property type="entry name" value="N-(1-d-carboxylethyl)-l-norvaline Dehydrogenase, domain 2"/>
    <property type="match status" value="1"/>
</dbReference>
<keyword evidence="2" id="KW-0560">Oxidoreductase</keyword>
<dbReference type="RefSeq" id="WP_053606196.1">
    <property type="nucleotide sequence ID" value="NZ_CP012600.1"/>
</dbReference>
<evidence type="ECO:0000256" key="3">
    <source>
        <dbReference type="ARBA" id="ARBA00023027"/>
    </source>
</evidence>
<feature type="active site" evidence="4">
    <location>
        <position position="170"/>
    </location>
</feature>
<dbReference type="Gene3D" id="3.40.50.720">
    <property type="entry name" value="NAD(P)-binding Rossmann-like Domain"/>
    <property type="match status" value="1"/>
</dbReference>
<dbReference type="SUPFAM" id="SSF48179">
    <property type="entry name" value="6-phosphogluconate dehydrogenase C-terminal domain-like"/>
    <property type="match status" value="1"/>
</dbReference>
<proteinExistence type="inferred from homology"/>
<dbReference type="AlphaFoldDB" id="A0A0M3RB60"/>
<dbReference type="PATRIC" id="fig|1441095.3.peg.4487"/>
<organism evidence="7 8">
    <name type="scientific">Bacillus gobiensis</name>
    <dbReference type="NCBI Taxonomy" id="1441095"/>
    <lineage>
        <taxon>Bacteria</taxon>
        <taxon>Bacillati</taxon>
        <taxon>Bacillota</taxon>
        <taxon>Bacilli</taxon>
        <taxon>Bacillales</taxon>
        <taxon>Bacillaceae</taxon>
        <taxon>Bacillus</taxon>
    </lineage>
</organism>
<dbReference type="InterPro" id="IPR029154">
    <property type="entry name" value="HIBADH-like_NADP-bd"/>
</dbReference>
<protein>
    <submittedName>
        <fullName evidence="7">3-hydroxyisobutyrate dehydrogenase</fullName>
    </submittedName>
</protein>
<dbReference type="InterPro" id="IPR008927">
    <property type="entry name" value="6-PGluconate_DH-like_C_sf"/>
</dbReference>
<dbReference type="PIRSF" id="PIRSF000103">
    <property type="entry name" value="HIBADH"/>
    <property type="match status" value="1"/>
</dbReference>
<comment type="similarity">
    <text evidence="1">Belongs to the HIBADH-related family.</text>
</comment>
<dbReference type="GO" id="GO:0051287">
    <property type="term" value="F:NAD binding"/>
    <property type="evidence" value="ECO:0007669"/>
    <property type="project" value="InterPro"/>
</dbReference>
<evidence type="ECO:0000256" key="4">
    <source>
        <dbReference type="PIRSR" id="PIRSR000103-1"/>
    </source>
</evidence>
<feature type="domain" description="6-phosphogluconate dehydrogenase NADP-binding" evidence="5">
    <location>
        <begin position="2"/>
        <end position="161"/>
    </location>
</feature>
<sequence length="289" mass="30829">MKIGWIGLGYMGTPMAKNVLKAGYTLHVYNRTKEKAQGLADEGAILCETPQELTEKSDVIITMLTDGAAVKDVMEQEEGILAGLDHSKIVIDMSTVSPEDSVLFSELVRTKEAAFIDAPVSGSVKPAEDGTLVILPGGNAEDIQKVQPIFDILGKKTVHFGENGKGASAKLVINLLLGITMQGASEALLLAEKLGLEKENTLEMILASAVGTPLVTGKKQLFEKEEFPAAFMLKLMSKDLGLALKEADKNGASLPLTKAADQTYGSAKEHGKGELDLSAIFLELKEQNS</sequence>
<dbReference type="Pfam" id="PF14833">
    <property type="entry name" value="NAD_binding_11"/>
    <property type="match status" value="1"/>
</dbReference>
<keyword evidence="8" id="KW-1185">Reference proteome</keyword>
<evidence type="ECO:0000313" key="8">
    <source>
        <dbReference type="Proteomes" id="UP000067625"/>
    </source>
</evidence>
<feature type="domain" description="3-hydroxyisobutyrate dehydrogenase-like NAD-binding" evidence="6">
    <location>
        <begin position="164"/>
        <end position="280"/>
    </location>
</feature>
<dbReference type="PANTHER" id="PTHR43580">
    <property type="entry name" value="OXIDOREDUCTASE GLYR1-RELATED"/>
    <property type="match status" value="1"/>
</dbReference>
<evidence type="ECO:0000256" key="2">
    <source>
        <dbReference type="ARBA" id="ARBA00023002"/>
    </source>
</evidence>
<dbReference type="EMBL" id="CP012600">
    <property type="protein sequence ID" value="ALC84342.1"/>
    <property type="molecule type" value="Genomic_DNA"/>
</dbReference>
<dbReference type="GO" id="GO:0050661">
    <property type="term" value="F:NADP binding"/>
    <property type="evidence" value="ECO:0007669"/>
    <property type="project" value="InterPro"/>
</dbReference>
<evidence type="ECO:0000256" key="1">
    <source>
        <dbReference type="ARBA" id="ARBA00009080"/>
    </source>
</evidence>